<evidence type="ECO:0000259" key="1">
    <source>
        <dbReference type="Pfam" id="PF09850"/>
    </source>
</evidence>
<organism evidence="2 3">
    <name type="scientific">Desulfoluna spongiiphila</name>
    <dbReference type="NCBI Taxonomy" id="419481"/>
    <lineage>
        <taxon>Bacteria</taxon>
        <taxon>Pseudomonadati</taxon>
        <taxon>Thermodesulfobacteriota</taxon>
        <taxon>Desulfobacteria</taxon>
        <taxon>Desulfobacterales</taxon>
        <taxon>Desulfolunaceae</taxon>
        <taxon>Desulfoluna</taxon>
    </lineage>
</organism>
<dbReference type="Pfam" id="PF09850">
    <property type="entry name" value="DotU"/>
    <property type="match status" value="1"/>
</dbReference>
<dbReference type="InterPro" id="IPR038522">
    <property type="entry name" value="T4/T6SS_DotU_sf"/>
</dbReference>
<dbReference type="Gene3D" id="1.25.40.590">
    <property type="entry name" value="Type IV / VI secretion system, DotU"/>
    <property type="match status" value="1"/>
</dbReference>
<accession>A0A1G5FK34</accession>
<reference evidence="2 3" key="1">
    <citation type="submission" date="2016-10" db="EMBL/GenBank/DDBJ databases">
        <authorList>
            <person name="de Groot N.N."/>
        </authorList>
    </citation>
    <scope>NUCLEOTIDE SEQUENCE [LARGE SCALE GENOMIC DNA]</scope>
    <source>
        <strain evidence="2 3">AA1</strain>
    </source>
</reference>
<keyword evidence="3" id="KW-1185">Reference proteome</keyword>
<dbReference type="EMBL" id="FMUX01000008">
    <property type="protein sequence ID" value="SCY39210.1"/>
    <property type="molecule type" value="Genomic_DNA"/>
</dbReference>
<gene>
    <name evidence="2" type="ORF">SAMN05216233_10896</name>
</gene>
<feature type="domain" description="Type IV / VI secretion system DotU" evidence="1">
    <location>
        <begin position="12"/>
        <end position="152"/>
    </location>
</feature>
<dbReference type="STRING" id="419481.SAMN05216233_10896"/>
<evidence type="ECO:0000313" key="3">
    <source>
        <dbReference type="Proteomes" id="UP000198870"/>
    </source>
</evidence>
<name>A0A1G5FK34_9BACT</name>
<dbReference type="AlphaFoldDB" id="A0A1G5FK34"/>
<dbReference type="InterPro" id="IPR017732">
    <property type="entry name" value="T4/T6SS_DotU"/>
</dbReference>
<protein>
    <submittedName>
        <fullName evidence="2">Type VI secretion system protein DotU</fullName>
    </submittedName>
</protein>
<evidence type="ECO:0000313" key="2">
    <source>
        <dbReference type="EMBL" id="SCY39210.1"/>
    </source>
</evidence>
<proteinExistence type="predicted"/>
<dbReference type="RefSeq" id="WP_092210957.1">
    <property type="nucleotide sequence ID" value="NZ_FMUX01000008.1"/>
</dbReference>
<dbReference type="Proteomes" id="UP000198870">
    <property type="component" value="Unassembled WGS sequence"/>
</dbReference>
<sequence>MTRLDQWVTVARTLRAMQRETPTSPPDDPKDFSRYLAGLLQELPRELAGALGAADTDAVVMALAVLADEEIRCRLYPETPHLWPGIQVHLFHRECCGDLFCDMLEKRLAAPPVEDGLFVIQVACFCLRSGYRGRWAEDDKGRDDLQHKVHRWLEEGMKQIDETP</sequence>